<feature type="region of interest" description="Disordered" evidence="1">
    <location>
        <begin position="62"/>
        <end position="81"/>
    </location>
</feature>
<dbReference type="Proteomes" id="UP001230951">
    <property type="component" value="Unassembled WGS sequence"/>
</dbReference>
<protein>
    <submittedName>
        <fullName evidence="3">Uncharacterized protein</fullName>
    </submittedName>
</protein>
<feature type="transmembrane region" description="Helical" evidence="2">
    <location>
        <begin position="42"/>
        <end position="64"/>
    </location>
</feature>
<evidence type="ECO:0000256" key="1">
    <source>
        <dbReference type="SAM" id="MobiDB-lite"/>
    </source>
</evidence>
<evidence type="ECO:0000313" key="6">
    <source>
        <dbReference type="Proteomes" id="UP001242995"/>
    </source>
</evidence>
<proteinExistence type="predicted"/>
<dbReference type="Proteomes" id="UP001242995">
    <property type="component" value="Unassembled WGS sequence"/>
</dbReference>
<gene>
    <name evidence="3" type="ORF">J2S90_001474</name>
    <name evidence="4" type="ORF">J2S93_002479</name>
</gene>
<keyword evidence="2" id="KW-0472">Membrane</keyword>
<organism evidence="3 6">
    <name type="scientific">Arthrobacter bambusae</name>
    <dbReference type="NCBI Taxonomy" id="1338426"/>
    <lineage>
        <taxon>Bacteria</taxon>
        <taxon>Bacillati</taxon>
        <taxon>Actinomycetota</taxon>
        <taxon>Actinomycetes</taxon>
        <taxon>Micrococcales</taxon>
        <taxon>Micrococcaceae</taxon>
        <taxon>Arthrobacter</taxon>
    </lineage>
</organism>
<keyword evidence="2" id="KW-1133">Transmembrane helix</keyword>
<dbReference type="EMBL" id="JAUSTF010000004">
    <property type="protein sequence ID" value="MDQ0181052.1"/>
    <property type="molecule type" value="Genomic_DNA"/>
</dbReference>
<keyword evidence="2" id="KW-0812">Transmembrane</keyword>
<reference evidence="3 5" key="1">
    <citation type="submission" date="2023-07" db="EMBL/GenBank/DDBJ databases">
        <title>Sorghum-associated microbial communities from plants grown in Nebraska, USA.</title>
        <authorList>
            <person name="Schachtman D."/>
        </authorList>
    </citation>
    <scope>NUCLEOTIDE SEQUENCE</scope>
    <source>
        <strain evidence="3">DS1006</strain>
        <strain evidence="4 5">DS1016</strain>
    </source>
</reference>
<dbReference type="AlphaFoldDB" id="A0AAW8DD17"/>
<evidence type="ECO:0000256" key="2">
    <source>
        <dbReference type="SAM" id="Phobius"/>
    </source>
</evidence>
<evidence type="ECO:0000313" key="4">
    <source>
        <dbReference type="EMBL" id="MDQ0181052.1"/>
    </source>
</evidence>
<accession>A0AAW8DD17</accession>
<keyword evidence="5" id="KW-1185">Reference proteome</keyword>
<dbReference type="EMBL" id="JAUSRG010000003">
    <property type="protein sequence ID" value="MDP9904519.1"/>
    <property type="molecule type" value="Genomic_DNA"/>
</dbReference>
<evidence type="ECO:0000313" key="3">
    <source>
        <dbReference type="EMBL" id="MDP9904519.1"/>
    </source>
</evidence>
<name>A0AAW8DD17_9MICC</name>
<evidence type="ECO:0000313" key="5">
    <source>
        <dbReference type="Proteomes" id="UP001230951"/>
    </source>
</evidence>
<sequence>MIPVVYGVGISGIALDDDPVRAAFGVRLCDRPLLVSAGWKQAIAILVFLAVVAIEAGFTGGGPLDRRPKHGTHRSTTEVIG</sequence>
<comment type="caution">
    <text evidence="3">The sequence shown here is derived from an EMBL/GenBank/DDBJ whole genome shotgun (WGS) entry which is preliminary data.</text>
</comment>